<dbReference type="Proteomes" id="UP000042997">
    <property type="component" value="Unassembled WGS sequence"/>
</dbReference>
<feature type="region of interest" description="Disordered" evidence="1">
    <location>
        <begin position="182"/>
        <end position="201"/>
    </location>
</feature>
<gene>
    <name evidence="2" type="ORF">RHRU231_660015</name>
</gene>
<dbReference type="AlphaFoldDB" id="A0A098BN77"/>
<feature type="compositionally biased region" description="Basic and acidic residues" evidence="1">
    <location>
        <begin position="182"/>
        <end position="193"/>
    </location>
</feature>
<dbReference type="InterPro" id="IPR038078">
    <property type="entry name" value="PhoU-like_sf"/>
</dbReference>
<dbReference type="Gene3D" id="1.20.58.220">
    <property type="entry name" value="Phosphate transport system protein phou homolog 2, domain 2"/>
    <property type="match status" value="1"/>
</dbReference>
<evidence type="ECO:0000313" key="3">
    <source>
        <dbReference type="Proteomes" id="UP000042997"/>
    </source>
</evidence>
<accession>A0A098BN77</accession>
<protein>
    <submittedName>
        <fullName evidence="2">Uncharacterized protein</fullName>
    </submittedName>
</protein>
<reference evidence="2 3" key="1">
    <citation type="journal article" date="2014" name="Genome Announc.">
        <title>Draft Genome Sequence of Propane- and Butane-Oxidizing Actinobacterium Rhodococcus ruber IEGM 231.</title>
        <authorList>
            <person name="Ivshina I.B."/>
            <person name="Kuyukina M.S."/>
            <person name="Krivoruchko A.V."/>
            <person name="Barbe V."/>
            <person name="Fischer C."/>
        </authorList>
    </citation>
    <scope>NUCLEOTIDE SEQUENCE [LARGE SCALE GENOMIC DNA]</scope>
</reference>
<evidence type="ECO:0000313" key="2">
    <source>
        <dbReference type="EMBL" id="CDZ90169.1"/>
    </source>
</evidence>
<evidence type="ECO:0000256" key="1">
    <source>
        <dbReference type="SAM" id="MobiDB-lite"/>
    </source>
</evidence>
<sequence>MRWPHLPASWFLPRSFDVLALLQAQAATVEQSMRILRRWGHDEILTRDAVAELRSATAAEHAARRDLHNAVRDSFSTPLEAEDLFELGERLGEIPEAGYALVRESELSCAGLTCTEPDPYLVGLLDALADAAVPLLDGLRALPRGTAATYADRTIEKLSAAEHAYRVAIESSLVSLRVSQISRKDHPQTHHGELQIPPGTP</sequence>
<name>A0A098BN77_9NOCA</name>
<proteinExistence type="predicted"/>
<organism evidence="2 3">
    <name type="scientific">Rhodococcus ruber</name>
    <dbReference type="NCBI Taxonomy" id="1830"/>
    <lineage>
        <taxon>Bacteria</taxon>
        <taxon>Bacillati</taxon>
        <taxon>Actinomycetota</taxon>
        <taxon>Actinomycetes</taxon>
        <taxon>Mycobacteriales</taxon>
        <taxon>Nocardiaceae</taxon>
        <taxon>Rhodococcus</taxon>
    </lineage>
</organism>
<dbReference type="EMBL" id="CCSD01000079">
    <property type="protein sequence ID" value="CDZ90169.1"/>
    <property type="molecule type" value="Genomic_DNA"/>
</dbReference>
<dbReference type="OrthoDB" id="9797568at2"/>